<evidence type="ECO:0000313" key="3">
    <source>
        <dbReference type="Proteomes" id="UP000092993"/>
    </source>
</evidence>
<sequence>MGRWTQYDEDDYRLPEGMKRVGYDADTGKYYFRDQDGSLWEGPEGAQYGEMKRVSDAPIALGDHDGNEGEDEEMAVGPSRPDGYQPLAVDSEGTTRSGHILNNTTAYRVILPFFVITRLKQLYALVRAKCIL</sequence>
<evidence type="ECO:0000313" key="2">
    <source>
        <dbReference type="EMBL" id="OBZ65177.1"/>
    </source>
</evidence>
<proteinExistence type="predicted"/>
<organism evidence="2 3">
    <name type="scientific">Grifola frondosa</name>
    <name type="common">Maitake</name>
    <name type="synonym">Polyporus frondosus</name>
    <dbReference type="NCBI Taxonomy" id="5627"/>
    <lineage>
        <taxon>Eukaryota</taxon>
        <taxon>Fungi</taxon>
        <taxon>Dikarya</taxon>
        <taxon>Basidiomycota</taxon>
        <taxon>Agaricomycotina</taxon>
        <taxon>Agaricomycetes</taxon>
        <taxon>Polyporales</taxon>
        <taxon>Grifolaceae</taxon>
        <taxon>Grifola</taxon>
    </lineage>
</organism>
<dbReference type="OrthoDB" id="2107166at2759"/>
<dbReference type="Proteomes" id="UP000092993">
    <property type="component" value="Unassembled WGS sequence"/>
</dbReference>
<dbReference type="EMBL" id="LUGG01000052">
    <property type="protein sequence ID" value="OBZ65177.1"/>
    <property type="molecule type" value="Genomic_DNA"/>
</dbReference>
<dbReference type="STRING" id="5627.A0A1C7LML4"/>
<gene>
    <name evidence="2" type="ORF">A0H81_14825</name>
</gene>
<reference evidence="2 3" key="1">
    <citation type="submission" date="2016-03" db="EMBL/GenBank/DDBJ databases">
        <title>Whole genome sequencing of Grifola frondosa 9006-11.</title>
        <authorList>
            <person name="Min B."/>
            <person name="Park H."/>
            <person name="Kim J.-G."/>
            <person name="Cho H."/>
            <person name="Oh Y.-L."/>
            <person name="Kong W.-S."/>
            <person name="Choi I.-G."/>
        </authorList>
    </citation>
    <scope>NUCLEOTIDE SEQUENCE [LARGE SCALE GENOMIC DNA]</scope>
    <source>
        <strain evidence="2 3">9006-11</strain>
    </source>
</reference>
<name>A0A1C7LML4_GRIFR</name>
<keyword evidence="3" id="KW-1185">Reference proteome</keyword>
<dbReference type="AlphaFoldDB" id="A0A1C7LML4"/>
<comment type="caution">
    <text evidence="2">The sequence shown here is derived from an EMBL/GenBank/DDBJ whole genome shotgun (WGS) entry which is preliminary data.</text>
</comment>
<evidence type="ECO:0000256" key="1">
    <source>
        <dbReference type="SAM" id="MobiDB-lite"/>
    </source>
</evidence>
<accession>A0A1C7LML4</accession>
<protein>
    <submittedName>
        <fullName evidence="2">Uncharacterized protein</fullName>
    </submittedName>
</protein>
<feature type="region of interest" description="Disordered" evidence="1">
    <location>
        <begin position="59"/>
        <end position="96"/>
    </location>
</feature>